<reference evidence="4" key="1">
    <citation type="journal article" date="2020" name="Nat. Commun.">
        <title>Genome assembly of wild tea tree DASZ reveals pedigree and selection history of tea varieties.</title>
        <authorList>
            <person name="Zhang W."/>
            <person name="Zhang Y."/>
            <person name="Qiu H."/>
            <person name="Guo Y."/>
            <person name="Wan H."/>
            <person name="Zhang X."/>
            <person name="Scossa F."/>
            <person name="Alseekh S."/>
            <person name="Zhang Q."/>
            <person name="Wang P."/>
            <person name="Xu L."/>
            <person name="Schmidt M.H."/>
            <person name="Jia X."/>
            <person name="Li D."/>
            <person name="Zhu A."/>
            <person name="Guo F."/>
            <person name="Chen W."/>
            <person name="Ni D."/>
            <person name="Usadel B."/>
            <person name="Fernie A.R."/>
            <person name="Wen W."/>
        </authorList>
    </citation>
    <scope>NUCLEOTIDE SEQUENCE [LARGE SCALE GENOMIC DNA]</scope>
    <source>
        <strain evidence="4">cv. G240</strain>
    </source>
</reference>
<dbReference type="InterPro" id="IPR012337">
    <property type="entry name" value="RNaseH-like_sf"/>
</dbReference>
<feature type="transmembrane region" description="Helical" evidence="1">
    <location>
        <begin position="59"/>
        <end position="80"/>
    </location>
</feature>
<protein>
    <recommendedName>
        <fullName evidence="2">RNase H type-1 domain-containing protein</fullName>
    </recommendedName>
</protein>
<evidence type="ECO:0000259" key="2">
    <source>
        <dbReference type="Pfam" id="PF13456"/>
    </source>
</evidence>
<sequence>PPFTLVCPLYASIRAIESNTQSNYQQCLTYWVLYSVAKILESMLAKLLVWFPFWHYVKGITTFLLVVPYFHGASYIYLLLIKPYISGNSQICGHLLIPRTKACLLNEQNDILDAADSYIREIEEDEWEKSIIYKGGSKSNHDSIESDLIWLSSPEQVQERNTTSKKCMQKNFREEKHKGMEEECRRNEVAHETVSFPLTMEKEDGMTSLGNLNQTKWVNLNKLSSLFHPVTRSFGLCTWEKPEFGWTKLNTDGSVGRDNASFGGLLRDYNGDPICAYVSKIPINDIFLVELLAIWRGLVLALGQGIKVIWVESDSLSVVKTINKEQTYGPRASSYLKRIWLLLKKFEKYEVSHSWRETNRAADYLAKMDLMGSDVVLWPVGFPDSLCSIINEDAQGRWYRRVSLFSRK</sequence>
<dbReference type="InterPro" id="IPR053151">
    <property type="entry name" value="RNase_H-like"/>
</dbReference>
<dbReference type="CDD" id="cd06222">
    <property type="entry name" value="RNase_H_like"/>
    <property type="match status" value="1"/>
</dbReference>
<dbReference type="InterPro" id="IPR044730">
    <property type="entry name" value="RNase_H-like_dom_plant"/>
</dbReference>
<name>A0A7J7GR76_CAMSI</name>
<dbReference type="Proteomes" id="UP000593564">
    <property type="component" value="Unassembled WGS sequence"/>
</dbReference>
<evidence type="ECO:0000256" key="1">
    <source>
        <dbReference type="SAM" id="Phobius"/>
    </source>
</evidence>
<keyword evidence="1" id="KW-0812">Transmembrane</keyword>
<evidence type="ECO:0000313" key="3">
    <source>
        <dbReference type="EMBL" id="KAF5942705.1"/>
    </source>
</evidence>
<dbReference type="EMBL" id="JACBKZ010000009">
    <property type="protein sequence ID" value="KAF5942705.1"/>
    <property type="molecule type" value="Genomic_DNA"/>
</dbReference>
<keyword evidence="1" id="KW-1133">Transmembrane helix</keyword>
<dbReference type="InterPro" id="IPR002156">
    <property type="entry name" value="RNaseH_domain"/>
</dbReference>
<feature type="domain" description="RNase H type-1" evidence="2">
    <location>
        <begin position="250"/>
        <end position="368"/>
    </location>
</feature>
<evidence type="ECO:0000313" key="4">
    <source>
        <dbReference type="Proteomes" id="UP000593564"/>
    </source>
</evidence>
<keyword evidence="4" id="KW-1185">Reference proteome</keyword>
<keyword evidence="1" id="KW-0472">Membrane</keyword>
<dbReference type="AlphaFoldDB" id="A0A7J7GR76"/>
<dbReference type="PANTHER" id="PTHR47723">
    <property type="entry name" value="OS05G0353850 PROTEIN"/>
    <property type="match status" value="1"/>
</dbReference>
<gene>
    <name evidence="3" type="ORF">HYC85_020347</name>
</gene>
<feature type="non-terminal residue" evidence="3">
    <location>
        <position position="1"/>
    </location>
</feature>
<reference evidence="3 4" key="2">
    <citation type="submission" date="2020-07" db="EMBL/GenBank/DDBJ databases">
        <title>Genome assembly of wild tea tree DASZ reveals pedigree and selection history of tea varieties.</title>
        <authorList>
            <person name="Zhang W."/>
        </authorList>
    </citation>
    <scope>NUCLEOTIDE SEQUENCE [LARGE SCALE GENOMIC DNA]</scope>
    <source>
        <strain evidence="4">cv. G240</strain>
        <tissue evidence="3">Leaf</tissue>
    </source>
</reference>
<comment type="caution">
    <text evidence="3">The sequence shown here is derived from an EMBL/GenBank/DDBJ whole genome shotgun (WGS) entry which is preliminary data.</text>
</comment>
<dbReference type="Gene3D" id="3.30.420.10">
    <property type="entry name" value="Ribonuclease H-like superfamily/Ribonuclease H"/>
    <property type="match status" value="1"/>
</dbReference>
<organism evidence="3 4">
    <name type="scientific">Camellia sinensis</name>
    <name type="common">Tea plant</name>
    <name type="synonym">Thea sinensis</name>
    <dbReference type="NCBI Taxonomy" id="4442"/>
    <lineage>
        <taxon>Eukaryota</taxon>
        <taxon>Viridiplantae</taxon>
        <taxon>Streptophyta</taxon>
        <taxon>Embryophyta</taxon>
        <taxon>Tracheophyta</taxon>
        <taxon>Spermatophyta</taxon>
        <taxon>Magnoliopsida</taxon>
        <taxon>eudicotyledons</taxon>
        <taxon>Gunneridae</taxon>
        <taxon>Pentapetalae</taxon>
        <taxon>asterids</taxon>
        <taxon>Ericales</taxon>
        <taxon>Theaceae</taxon>
        <taxon>Camellia</taxon>
    </lineage>
</organism>
<dbReference type="InterPro" id="IPR004345">
    <property type="entry name" value="TB2_DP1_HVA22"/>
</dbReference>
<dbReference type="SUPFAM" id="SSF53098">
    <property type="entry name" value="Ribonuclease H-like"/>
    <property type="match status" value="1"/>
</dbReference>
<dbReference type="InterPro" id="IPR036397">
    <property type="entry name" value="RNaseH_sf"/>
</dbReference>
<dbReference type="Pfam" id="PF13456">
    <property type="entry name" value="RVT_3"/>
    <property type="match status" value="1"/>
</dbReference>
<dbReference type="GO" id="GO:0004523">
    <property type="term" value="F:RNA-DNA hybrid ribonuclease activity"/>
    <property type="evidence" value="ECO:0007669"/>
    <property type="project" value="InterPro"/>
</dbReference>
<dbReference type="GO" id="GO:0003676">
    <property type="term" value="F:nucleic acid binding"/>
    <property type="evidence" value="ECO:0007669"/>
    <property type="project" value="InterPro"/>
</dbReference>
<proteinExistence type="predicted"/>
<dbReference type="Pfam" id="PF03134">
    <property type="entry name" value="TB2_DP1_HVA22"/>
    <property type="match status" value="1"/>
</dbReference>
<accession>A0A7J7GR76</accession>
<dbReference type="PANTHER" id="PTHR47723:SF19">
    <property type="entry name" value="POLYNUCLEOTIDYL TRANSFERASE, RIBONUCLEASE H-LIKE SUPERFAMILY PROTEIN"/>
    <property type="match status" value="1"/>
</dbReference>